<organism evidence="1 2">
    <name type="scientific">Candidatus Falkowbacteria bacterium GW2011_GWF2_39_8</name>
    <dbReference type="NCBI Taxonomy" id="1618642"/>
    <lineage>
        <taxon>Bacteria</taxon>
        <taxon>Candidatus Falkowiibacteriota</taxon>
    </lineage>
</organism>
<evidence type="ECO:0000313" key="2">
    <source>
        <dbReference type="Proteomes" id="UP000034137"/>
    </source>
</evidence>
<gene>
    <name evidence="1" type="ORF">UT64_C0010G0026</name>
</gene>
<dbReference type="EMBL" id="LBXO01000010">
    <property type="protein sequence ID" value="KKR33352.1"/>
    <property type="molecule type" value="Genomic_DNA"/>
</dbReference>
<dbReference type="Proteomes" id="UP000034137">
    <property type="component" value="Unassembled WGS sequence"/>
</dbReference>
<evidence type="ECO:0000313" key="1">
    <source>
        <dbReference type="EMBL" id="KKR33352.1"/>
    </source>
</evidence>
<proteinExistence type="predicted"/>
<comment type="caution">
    <text evidence="1">The sequence shown here is derived from an EMBL/GenBank/DDBJ whole genome shotgun (WGS) entry which is preliminary data.</text>
</comment>
<dbReference type="AlphaFoldDB" id="A0A0G0T698"/>
<protein>
    <submittedName>
        <fullName evidence="1">Uncharacterized protein</fullName>
    </submittedName>
</protein>
<accession>A0A0G0T698</accession>
<reference evidence="1 2" key="1">
    <citation type="journal article" date="2015" name="Nature">
        <title>rRNA introns, odd ribosomes, and small enigmatic genomes across a large radiation of phyla.</title>
        <authorList>
            <person name="Brown C.T."/>
            <person name="Hug L.A."/>
            <person name="Thomas B.C."/>
            <person name="Sharon I."/>
            <person name="Castelle C.J."/>
            <person name="Singh A."/>
            <person name="Wilkins M.J."/>
            <person name="Williams K.H."/>
            <person name="Banfield J.F."/>
        </authorList>
    </citation>
    <scope>NUCLEOTIDE SEQUENCE [LARGE SCALE GENOMIC DNA]</scope>
</reference>
<sequence length="30" mass="3343">MIKIADTIKRPAAQHHLADKEALVNRTEAT</sequence>
<name>A0A0G0T698_9BACT</name>